<evidence type="ECO:0000313" key="1">
    <source>
        <dbReference type="EMBL" id="GAX22478.1"/>
    </source>
</evidence>
<organism evidence="1 2">
    <name type="scientific">Fistulifera solaris</name>
    <name type="common">Oleaginous diatom</name>
    <dbReference type="NCBI Taxonomy" id="1519565"/>
    <lineage>
        <taxon>Eukaryota</taxon>
        <taxon>Sar</taxon>
        <taxon>Stramenopiles</taxon>
        <taxon>Ochrophyta</taxon>
        <taxon>Bacillariophyta</taxon>
        <taxon>Bacillariophyceae</taxon>
        <taxon>Bacillariophycidae</taxon>
        <taxon>Naviculales</taxon>
        <taxon>Naviculaceae</taxon>
        <taxon>Fistulifera</taxon>
    </lineage>
</organism>
<reference evidence="1 2" key="1">
    <citation type="journal article" date="2015" name="Plant Cell">
        <title>Oil accumulation by the oleaginous diatom Fistulifera solaris as revealed by the genome and transcriptome.</title>
        <authorList>
            <person name="Tanaka T."/>
            <person name="Maeda Y."/>
            <person name="Veluchamy A."/>
            <person name="Tanaka M."/>
            <person name="Abida H."/>
            <person name="Marechal E."/>
            <person name="Bowler C."/>
            <person name="Muto M."/>
            <person name="Sunaga Y."/>
            <person name="Tanaka M."/>
            <person name="Yoshino T."/>
            <person name="Taniguchi T."/>
            <person name="Fukuda Y."/>
            <person name="Nemoto M."/>
            <person name="Matsumoto M."/>
            <person name="Wong P.S."/>
            <person name="Aburatani S."/>
            <person name="Fujibuchi W."/>
        </authorList>
    </citation>
    <scope>NUCLEOTIDE SEQUENCE [LARGE SCALE GENOMIC DNA]</scope>
    <source>
        <strain evidence="1 2">JPCC DA0580</strain>
    </source>
</reference>
<gene>
    <name evidence="1" type="ORF">FisN_14Hh094</name>
</gene>
<sequence>MTDSFTTNDLLPRLVTFHVYRKHFDDIFFYYARPFEVGDLIEFEFDPPSETCTRFRPERIWRVVNLHAYYTEIVSLRTGRLLFPSNKRLAERRTLVWTRVPAVFHVMMQVAADAADGLLFLRELHDAIKRFASENSTEWYPVTTFAAHTVTIEKNTKNIALISDTVRLGKNLTTLHAKQDALALFLNVVEEKNNDGGDGYGDVKKGNSHHKVDCAEKAKKEKMDKKIGHGDNHHEKQKTAATLVNYRVFVA</sequence>
<name>A0A1Z5K956_FISSO</name>
<keyword evidence="2" id="KW-1185">Reference proteome</keyword>
<dbReference type="Proteomes" id="UP000198406">
    <property type="component" value="Unassembled WGS sequence"/>
</dbReference>
<evidence type="ECO:0000313" key="2">
    <source>
        <dbReference type="Proteomes" id="UP000198406"/>
    </source>
</evidence>
<proteinExistence type="predicted"/>
<accession>A0A1Z5K956</accession>
<dbReference type="InParanoid" id="A0A1Z5K956"/>
<protein>
    <submittedName>
        <fullName evidence="1">Uncharacterized protein</fullName>
    </submittedName>
</protein>
<dbReference type="AlphaFoldDB" id="A0A1Z5K956"/>
<comment type="caution">
    <text evidence="1">The sequence shown here is derived from an EMBL/GenBank/DDBJ whole genome shotgun (WGS) entry which is preliminary data.</text>
</comment>
<dbReference type="EMBL" id="BDSP01000184">
    <property type="protein sequence ID" value="GAX22478.1"/>
    <property type="molecule type" value="Genomic_DNA"/>
</dbReference>